<sequence length="78" mass="8635">MVALQIRDVPEEVRDVLAAQAKACGKSLQGFLLELITEEARRVRNADVLARFARRNDGARGSDITADLAEARAERELQ</sequence>
<protein>
    <submittedName>
        <fullName evidence="1">Uncharacterized protein</fullName>
    </submittedName>
</protein>
<dbReference type="SUPFAM" id="SSF47598">
    <property type="entry name" value="Ribbon-helix-helix"/>
    <property type="match status" value="1"/>
</dbReference>
<dbReference type="EMBL" id="BOOW01000043">
    <property type="protein sequence ID" value="GII96235.1"/>
    <property type="molecule type" value="Genomic_DNA"/>
</dbReference>
<dbReference type="RefSeq" id="WP_204031255.1">
    <property type="nucleotide sequence ID" value="NZ_BOOW01000043.1"/>
</dbReference>
<organism evidence="1 2">
    <name type="scientific">Sinosporangium siamense</name>
    <dbReference type="NCBI Taxonomy" id="1367973"/>
    <lineage>
        <taxon>Bacteria</taxon>
        <taxon>Bacillati</taxon>
        <taxon>Actinomycetota</taxon>
        <taxon>Actinomycetes</taxon>
        <taxon>Streptosporangiales</taxon>
        <taxon>Streptosporangiaceae</taxon>
        <taxon>Sinosporangium</taxon>
    </lineage>
</organism>
<comment type="caution">
    <text evidence="1">The sequence shown here is derived from an EMBL/GenBank/DDBJ whole genome shotgun (WGS) entry which is preliminary data.</text>
</comment>
<keyword evidence="2" id="KW-1185">Reference proteome</keyword>
<dbReference type="AlphaFoldDB" id="A0A919RLY8"/>
<name>A0A919RLY8_9ACTN</name>
<accession>A0A919RLY8</accession>
<dbReference type="Proteomes" id="UP000606172">
    <property type="component" value="Unassembled WGS sequence"/>
</dbReference>
<reference evidence="1" key="1">
    <citation type="submission" date="2021-01" db="EMBL/GenBank/DDBJ databases">
        <title>Whole genome shotgun sequence of Sinosporangium siamense NBRC 109515.</title>
        <authorList>
            <person name="Komaki H."/>
            <person name="Tamura T."/>
        </authorList>
    </citation>
    <scope>NUCLEOTIDE SEQUENCE</scope>
    <source>
        <strain evidence="1">NBRC 109515</strain>
    </source>
</reference>
<evidence type="ECO:0000313" key="2">
    <source>
        <dbReference type="Proteomes" id="UP000606172"/>
    </source>
</evidence>
<evidence type="ECO:0000313" key="1">
    <source>
        <dbReference type="EMBL" id="GII96235.1"/>
    </source>
</evidence>
<gene>
    <name evidence="1" type="ORF">Ssi02_64660</name>
</gene>
<proteinExistence type="predicted"/>
<dbReference type="GO" id="GO:0006355">
    <property type="term" value="P:regulation of DNA-templated transcription"/>
    <property type="evidence" value="ECO:0007669"/>
    <property type="project" value="InterPro"/>
</dbReference>
<dbReference type="InterPro" id="IPR010985">
    <property type="entry name" value="Ribbon_hlx_hlx"/>
</dbReference>